<organism evidence="1 2">
    <name type="scientific">Burkholderia contaminans</name>
    <dbReference type="NCBI Taxonomy" id="488447"/>
    <lineage>
        <taxon>Bacteria</taxon>
        <taxon>Pseudomonadati</taxon>
        <taxon>Pseudomonadota</taxon>
        <taxon>Betaproteobacteria</taxon>
        <taxon>Burkholderiales</taxon>
        <taxon>Burkholderiaceae</taxon>
        <taxon>Burkholderia</taxon>
        <taxon>Burkholderia cepacia complex</taxon>
    </lineage>
</organism>
<dbReference type="RefSeq" id="WP_224755974.1">
    <property type="nucleotide sequence ID" value="NZ_CP073666.1"/>
</dbReference>
<comment type="caution">
    <text evidence="1">The sequence shown here is derived from an EMBL/GenBank/DDBJ whole genome shotgun (WGS) entry which is preliminary data.</text>
</comment>
<sequence length="200" mass="22529">MSSYFPVNTLSTHIFLAREKSLRSALHEHRTSSLTDRTSVTSDCYVPSIGVRFSHARNLQQAGATYRESPAHFRRFSHARNLKPIHHPQLIDIDQPGKSAFFALPPTFPPELVPEACAQFVRDCVPGLTTRELLALTQAHGWRPTWKPLQHLTRDDLEAFGLGLTVDGCGVPLIARMRRVGQGVRPTPPQERNSRQMNLF</sequence>
<dbReference type="GeneID" id="71060281"/>
<name>A0AAP4RB50_9BURK</name>
<accession>A0AAP4RB50</accession>
<dbReference type="EMBL" id="JAUJQS010000047">
    <property type="protein sequence ID" value="MDN7570156.1"/>
    <property type="molecule type" value="Genomic_DNA"/>
</dbReference>
<evidence type="ECO:0000313" key="1">
    <source>
        <dbReference type="EMBL" id="MDN7570156.1"/>
    </source>
</evidence>
<gene>
    <name evidence="1" type="ORF">QZM56_37310</name>
</gene>
<protein>
    <submittedName>
        <fullName evidence="1">Uncharacterized protein</fullName>
    </submittedName>
</protein>
<evidence type="ECO:0000313" key="2">
    <source>
        <dbReference type="Proteomes" id="UP001172109"/>
    </source>
</evidence>
<reference evidence="1" key="1">
    <citation type="submission" date="2023-07" db="EMBL/GenBank/DDBJ databases">
        <title>A collection of bacterial strains from the Burkholderia cepacia Research Laboratory and Repository.</title>
        <authorList>
            <person name="Lipuma J."/>
            <person name="Spilker T."/>
            <person name="Caverly L."/>
        </authorList>
    </citation>
    <scope>NUCLEOTIDE SEQUENCE</scope>
    <source>
        <strain evidence="1">AU44979</strain>
    </source>
</reference>
<proteinExistence type="predicted"/>
<dbReference type="Proteomes" id="UP001172109">
    <property type="component" value="Unassembled WGS sequence"/>
</dbReference>
<dbReference type="AlphaFoldDB" id="A0AAP4RB50"/>